<proteinExistence type="predicted"/>
<evidence type="ECO:0008006" key="4">
    <source>
        <dbReference type="Google" id="ProtNLM"/>
    </source>
</evidence>
<keyword evidence="3" id="KW-1185">Reference proteome</keyword>
<comment type="caution">
    <text evidence="2">The sequence shown here is derived from an EMBL/GenBank/DDBJ whole genome shotgun (WGS) entry which is preliminary data.</text>
</comment>
<gene>
    <name evidence="2" type="ORF">E1294_50490</name>
</gene>
<organism evidence="2 3">
    <name type="scientific">Nonomuraea diastatica</name>
    <dbReference type="NCBI Taxonomy" id="1848329"/>
    <lineage>
        <taxon>Bacteria</taxon>
        <taxon>Bacillati</taxon>
        <taxon>Actinomycetota</taxon>
        <taxon>Actinomycetes</taxon>
        <taxon>Streptosporangiales</taxon>
        <taxon>Streptosporangiaceae</taxon>
        <taxon>Nonomuraea</taxon>
    </lineage>
</organism>
<dbReference type="AlphaFoldDB" id="A0A4V2YAI3"/>
<evidence type="ECO:0000256" key="1">
    <source>
        <dbReference type="SAM" id="MobiDB-lite"/>
    </source>
</evidence>
<feature type="region of interest" description="Disordered" evidence="1">
    <location>
        <begin position="336"/>
        <end position="357"/>
    </location>
</feature>
<accession>A0A4V2YAI3</accession>
<feature type="region of interest" description="Disordered" evidence="1">
    <location>
        <begin position="152"/>
        <end position="181"/>
    </location>
</feature>
<protein>
    <recommendedName>
        <fullName evidence="4">Helix-turn-helix domain-containing protein</fullName>
    </recommendedName>
</protein>
<dbReference type="RefSeq" id="WP_132520029.1">
    <property type="nucleotide sequence ID" value="NZ_SMKP01000319.1"/>
</dbReference>
<dbReference type="Proteomes" id="UP000294543">
    <property type="component" value="Unassembled WGS sequence"/>
</dbReference>
<evidence type="ECO:0000313" key="2">
    <source>
        <dbReference type="EMBL" id="TDD03846.1"/>
    </source>
</evidence>
<dbReference type="EMBL" id="SMKP01000319">
    <property type="protein sequence ID" value="TDD03846.1"/>
    <property type="molecule type" value="Genomic_DNA"/>
</dbReference>
<feature type="compositionally biased region" description="Low complexity" evidence="1">
    <location>
        <begin position="344"/>
        <end position="357"/>
    </location>
</feature>
<evidence type="ECO:0000313" key="3">
    <source>
        <dbReference type="Proteomes" id="UP000294543"/>
    </source>
</evidence>
<reference evidence="2 3" key="1">
    <citation type="submission" date="2019-03" db="EMBL/GenBank/DDBJ databases">
        <title>Draft genome sequences of novel Actinobacteria.</title>
        <authorList>
            <person name="Sahin N."/>
            <person name="Ay H."/>
            <person name="Saygin H."/>
        </authorList>
    </citation>
    <scope>NUCLEOTIDE SEQUENCE [LARGE SCALE GENOMIC DNA]</scope>
    <source>
        <strain evidence="2 3">KC712</strain>
    </source>
</reference>
<sequence>MSDRSSLAWSLSKALIAASVPRGMRRAGSQQEWLCGLKGDPEVLGLRYDGYANLLRVANLIVWGADWSTMCSRPTIAKIVEVTGLAKPTVKRWVRWLRVRGWLGVVEQGSTVKFRKGTYGGLCDDGFGNRAAVWVLCVPRRPFANDQRFGLHKRTSEPPSFSLPERKGTAPTRAGETPRRRFRDHSRISPTWHLHATPRTKRDRLAACERLRQESPVLRLMTAWYLRWLLKPFLEAGATVADVLHALDVREDDSRWTYTWSSTAEIRHPAGWVRHRLAAWTGPDGQVLPLPSQRRAAVDARRRAEQEERRQEWARMAAVAGWVPAPRPAAEPIAAAAGLETVEPQPAAPAAGPTADYRAARAELERRSQEKEAAEEAMIAAWRARRSG</sequence>
<dbReference type="OrthoDB" id="3260166at2"/>
<name>A0A4V2YAI3_9ACTN</name>